<evidence type="ECO:0000256" key="1">
    <source>
        <dbReference type="SAM" id="Phobius"/>
    </source>
</evidence>
<accession>A0A1J4SDG3</accession>
<feature type="transmembrane region" description="Helical" evidence="1">
    <location>
        <begin position="414"/>
        <end position="436"/>
    </location>
</feature>
<dbReference type="EMBL" id="MNUO01000053">
    <property type="protein sequence ID" value="OIN97320.1"/>
    <property type="molecule type" value="Genomic_DNA"/>
</dbReference>
<keyword evidence="1" id="KW-0812">Transmembrane</keyword>
<dbReference type="AlphaFoldDB" id="A0A1J4SDG3"/>
<feature type="transmembrane region" description="Helical" evidence="1">
    <location>
        <begin position="332"/>
        <end position="351"/>
    </location>
</feature>
<protein>
    <submittedName>
        <fullName evidence="2">Uncharacterized protein</fullName>
    </submittedName>
</protein>
<keyword evidence="1" id="KW-0472">Membrane</keyword>
<reference evidence="2 3" key="1">
    <citation type="journal article" date="2016" name="Environ. Microbiol.">
        <title>Genomic resolution of a cold subsurface aquifer community provides metabolic insights for novel microbes adapted to high CO concentrations.</title>
        <authorList>
            <person name="Probst A.J."/>
            <person name="Castelle C.J."/>
            <person name="Singh A."/>
            <person name="Brown C.T."/>
            <person name="Anantharaman K."/>
            <person name="Sharon I."/>
            <person name="Hug L.A."/>
            <person name="Burstein D."/>
            <person name="Emerson J.B."/>
            <person name="Thomas B.C."/>
            <person name="Banfield J.F."/>
        </authorList>
    </citation>
    <scope>NUCLEOTIDE SEQUENCE [LARGE SCALE GENOMIC DNA]</scope>
    <source>
        <strain evidence="2">CG1_02_38_46</strain>
    </source>
</reference>
<feature type="transmembrane region" description="Helical" evidence="1">
    <location>
        <begin position="69"/>
        <end position="87"/>
    </location>
</feature>
<comment type="caution">
    <text evidence="2">The sequence shown here is derived from an EMBL/GenBank/DDBJ whole genome shotgun (WGS) entry which is preliminary data.</text>
</comment>
<feature type="transmembrane region" description="Helical" evidence="1">
    <location>
        <begin position="125"/>
        <end position="142"/>
    </location>
</feature>
<gene>
    <name evidence="2" type="ORF">AUJ66_03765</name>
</gene>
<feature type="transmembrane region" description="Helical" evidence="1">
    <location>
        <begin position="363"/>
        <end position="386"/>
    </location>
</feature>
<sequence>MKQTLILIGIFLKEAKNVLTRATRENQLKVYLFSILGGGFMVGIYFLFHRILFKLNSFEIVGPILMEKLLFLIFLTFFIMLIFSNIITSLSTFYLSNDLVLLFSNPVQLSSIFSSKFIATVFQSSWTIVFFGLPIFLAYGIVMKSPWYFYPSIPFLLIPFLVIPAGIGIMIIMVLVRIYPVKRIKEITFFLTIAFAAVLVIYFRSLQPERLVNPEGFSLLGDYLTFLRGPSSPYLPSYWVCVVFLNTIKQNPSEIFFYFLVLLSNAAMLYIFASWVGEKIYYISWAKSQSKVSGKPVKFSRLERIIGTHPLRGYPLFKAFLLRDIKLFWRDVTQWSQVILFFAIGVIYIFNLKSFRIQTASTFLISFINLGFTGFVIAATGIRFSFPAISLEGKAFWLVKSSPCPMKSFLNEKFWTSFIPLLGLGEILIIISNILLKVTPVMFITGIVATFLMALSLTSLAVGMGAIYPYFKADNPAELGMTYGGILYMIFGLAYVGAMILLFELSFGSGIYISIIGVFLLNFFATYLPLKNGLKSLQQYEWK</sequence>
<organism evidence="2 3">
    <name type="scientific">Candidatus Desantisbacteria bacterium CG1_02_38_46</name>
    <dbReference type="NCBI Taxonomy" id="1817893"/>
    <lineage>
        <taxon>Bacteria</taxon>
        <taxon>Candidatus Desantisiibacteriota</taxon>
    </lineage>
</organism>
<feature type="transmembrane region" description="Helical" evidence="1">
    <location>
        <begin position="255"/>
        <end position="276"/>
    </location>
</feature>
<feature type="transmembrane region" description="Helical" evidence="1">
    <location>
        <begin position="148"/>
        <end position="175"/>
    </location>
</feature>
<dbReference type="STRING" id="1817893.AUJ66_03765"/>
<evidence type="ECO:0000313" key="2">
    <source>
        <dbReference type="EMBL" id="OIN97320.1"/>
    </source>
</evidence>
<feature type="transmembrane region" description="Helical" evidence="1">
    <location>
        <begin position="187"/>
        <end position="206"/>
    </location>
</feature>
<feature type="transmembrane region" description="Helical" evidence="1">
    <location>
        <begin position="483"/>
        <end position="503"/>
    </location>
</feature>
<feature type="transmembrane region" description="Helical" evidence="1">
    <location>
        <begin position="30"/>
        <end position="48"/>
    </location>
</feature>
<evidence type="ECO:0000313" key="3">
    <source>
        <dbReference type="Proteomes" id="UP000182278"/>
    </source>
</evidence>
<dbReference type="Proteomes" id="UP000182278">
    <property type="component" value="Unassembled WGS sequence"/>
</dbReference>
<dbReference type="Pfam" id="PF16949">
    <property type="entry name" value="ABC_tran_2"/>
    <property type="match status" value="1"/>
</dbReference>
<feature type="transmembrane region" description="Helical" evidence="1">
    <location>
        <begin position="510"/>
        <end position="530"/>
    </location>
</feature>
<proteinExistence type="predicted"/>
<feature type="transmembrane region" description="Helical" evidence="1">
    <location>
        <begin position="226"/>
        <end position="248"/>
    </location>
</feature>
<dbReference type="InterPro" id="IPR031599">
    <property type="entry name" value="ABC_tran_2"/>
</dbReference>
<feature type="transmembrane region" description="Helical" evidence="1">
    <location>
        <begin position="443"/>
        <end position="471"/>
    </location>
</feature>
<name>A0A1J4SDG3_9BACT</name>
<keyword evidence="1" id="KW-1133">Transmembrane helix</keyword>